<proteinExistence type="predicted"/>
<evidence type="ECO:0000256" key="1">
    <source>
        <dbReference type="ARBA" id="ARBA00022617"/>
    </source>
</evidence>
<keyword evidence="3 4" id="KW-0408">Iron</keyword>
<dbReference type="PROSITE" id="PS51257">
    <property type="entry name" value="PROKAR_LIPOPROTEIN"/>
    <property type="match status" value="1"/>
</dbReference>
<dbReference type="GO" id="GO:0020037">
    <property type="term" value="F:heme binding"/>
    <property type="evidence" value="ECO:0007669"/>
    <property type="project" value="InterPro"/>
</dbReference>
<feature type="domain" description="Cytochrome c" evidence="5">
    <location>
        <begin position="143"/>
        <end position="237"/>
    </location>
</feature>
<name>A0A2N9L714_9BACT</name>
<accession>A0A2N9L714</accession>
<evidence type="ECO:0000259" key="5">
    <source>
        <dbReference type="PROSITE" id="PS51007"/>
    </source>
</evidence>
<dbReference type="SUPFAM" id="SSF46626">
    <property type="entry name" value="Cytochrome c"/>
    <property type="match status" value="1"/>
</dbReference>
<dbReference type="Gene3D" id="2.60.40.10">
    <property type="entry name" value="Immunoglobulins"/>
    <property type="match status" value="1"/>
</dbReference>
<dbReference type="OrthoDB" id="9779283at2"/>
<dbReference type="InterPro" id="IPR036909">
    <property type="entry name" value="Cyt_c-like_dom_sf"/>
</dbReference>
<evidence type="ECO:0000256" key="4">
    <source>
        <dbReference type="PROSITE-ProRule" id="PRU00433"/>
    </source>
</evidence>
<keyword evidence="1 4" id="KW-0349">Heme</keyword>
<evidence type="ECO:0000313" key="6">
    <source>
        <dbReference type="EMBL" id="SPE19087.1"/>
    </source>
</evidence>
<gene>
    <name evidence="6" type="ORF">SBA5_20034</name>
</gene>
<dbReference type="InterPro" id="IPR008964">
    <property type="entry name" value="Invasin/intimin_cell_adhesion"/>
</dbReference>
<dbReference type="GO" id="GO:0009055">
    <property type="term" value="F:electron transfer activity"/>
    <property type="evidence" value="ECO:0007669"/>
    <property type="project" value="InterPro"/>
</dbReference>
<dbReference type="Proteomes" id="UP000239735">
    <property type="component" value="Unassembled WGS sequence"/>
</dbReference>
<dbReference type="InterPro" id="IPR013783">
    <property type="entry name" value="Ig-like_fold"/>
</dbReference>
<dbReference type="Gene3D" id="1.10.760.10">
    <property type="entry name" value="Cytochrome c-like domain"/>
    <property type="match status" value="1"/>
</dbReference>
<protein>
    <recommendedName>
        <fullName evidence="5">Cytochrome c domain-containing protein</fullName>
    </recommendedName>
</protein>
<dbReference type="SUPFAM" id="SSF49373">
    <property type="entry name" value="Invasin/intimin cell-adhesion fragments"/>
    <property type="match status" value="1"/>
</dbReference>
<dbReference type="InterPro" id="IPR009056">
    <property type="entry name" value="Cyt_c-like_dom"/>
</dbReference>
<evidence type="ECO:0000256" key="3">
    <source>
        <dbReference type="ARBA" id="ARBA00023004"/>
    </source>
</evidence>
<keyword evidence="2 4" id="KW-0479">Metal-binding</keyword>
<reference evidence="7" key="1">
    <citation type="submission" date="2018-02" db="EMBL/GenBank/DDBJ databases">
        <authorList>
            <person name="Hausmann B."/>
        </authorList>
    </citation>
    <scope>NUCLEOTIDE SEQUENCE [LARGE SCALE GENOMIC DNA]</scope>
    <source>
        <strain evidence="7">Peat soil MAG SbA5</strain>
    </source>
</reference>
<evidence type="ECO:0000256" key="2">
    <source>
        <dbReference type="ARBA" id="ARBA00022723"/>
    </source>
</evidence>
<dbReference type="EMBL" id="OKRB01000075">
    <property type="protein sequence ID" value="SPE19087.1"/>
    <property type="molecule type" value="Genomic_DNA"/>
</dbReference>
<dbReference type="Pfam" id="PF13442">
    <property type="entry name" value="Cytochrome_CBB3"/>
    <property type="match status" value="1"/>
</dbReference>
<organism evidence="6 7">
    <name type="scientific">Candidatus Sulfuritelmatomonas gaucii</name>
    <dbReference type="NCBI Taxonomy" id="2043161"/>
    <lineage>
        <taxon>Bacteria</taxon>
        <taxon>Pseudomonadati</taxon>
        <taxon>Acidobacteriota</taxon>
        <taxon>Terriglobia</taxon>
        <taxon>Terriglobales</taxon>
        <taxon>Acidobacteriaceae</taxon>
        <taxon>Candidatus Sulfuritelmatomonas</taxon>
    </lineage>
</organism>
<dbReference type="GO" id="GO:0046872">
    <property type="term" value="F:metal ion binding"/>
    <property type="evidence" value="ECO:0007669"/>
    <property type="project" value="UniProtKB-KW"/>
</dbReference>
<dbReference type="PROSITE" id="PS51007">
    <property type="entry name" value="CYTC"/>
    <property type="match status" value="1"/>
</dbReference>
<dbReference type="AlphaFoldDB" id="A0A2N9L714"/>
<evidence type="ECO:0000313" key="7">
    <source>
        <dbReference type="Proteomes" id="UP000239735"/>
    </source>
</evidence>
<sequence>MTRQFASCMTFRPYGWVTLLALTTLVGCQRGASPAPGLKATATGTAIVESSGGHQIGVTGTALNDPLVVQVNDDQGTDVTGALVEFHGPAGVNFDPAVVLTDSSGQATTTVTLGAFAGRYKLSVVTPGKSHPVTLEVVETALGYQQRLGSILADKYCNRCHDPESSPERVSNYDNLAVKPHPFTEGDTLNKMSDADLTSIIVHGGPALNRSALMPPYGTTLSAADVRALIAYTRAVADPPYQPAGTVYARK</sequence>